<organism evidence="14 15">
    <name type="scientific">Dictyostelium firmibasis</name>
    <dbReference type="NCBI Taxonomy" id="79012"/>
    <lineage>
        <taxon>Eukaryota</taxon>
        <taxon>Amoebozoa</taxon>
        <taxon>Evosea</taxon>
        <taxon>Eumycetozoa</taxon>
        <taxon>Dictyostelia</taxon>
        <taxon>Dictyosteliales</taxon>
        <taxon>Dictyosteliaceae</taxon>
        <taxon>Dictyostelium</taxon>
    </lineage>
</organism>
<reference evidence="14 15" key="1">
    <citation type="submission" date="2023-11" db="EMBL/GenBank/DDBJ databases">
        <title>Dfirmibasis_genome.</title>
        <authorList>
            <person name="Edelbroek B."/>
            <person name="Kjellin J."/>
            <person name="Jerlstrom-Hultqvist J."/>
            <person name="Soderbom F."/>
        </authorList>
    </citation>
    <scope>NUCLEOTIDE SEQUENCE [LARGE SCALE GENOMIC DNA]</scope>
    <source>
        <strain evidence="14 15">TNS-C-14</strain>
    </source>
</reference>
<keyword evidence="11" id="KW-0472">Membrane</keyword>
<dbReference type="InterPro" id="IPR017972">
    <property type="entry name" value="Cyt_P450_CS"/>
</dbReference>
<evidence type="ECO:0000256" key="8">
    <source>
        <dbReference type="ARBA" id="ARBA00023002"/>
    </source>
</evidence>
<dbReference type="PANTHER" id="PTHR24303">
    <property type="entry name" value="HEME-BINDING MONOOXYGENASE FAMILY"/>
    <property type="match status" value="1"/>
</dbReference>
<keyword evidence="8 13" id="KW-0560">Oxidoreductase</keyword>
<dbReference type="GO" id="GO:0005506">
    <property type="term" value="F:iron ion binding"/>
    <property type="evidence" value="ECO:0007669"/>
    <property type="project" value="InterPro"/>
</dbReference>
<proteinExistence type="inferred from homology"/>
<evidence type="ECO:0000313" key="14">
    <source>
        <dbReference type="EMBL" id="KAK5584714.1"/>
    </source>
</evidence>
<dbReference type="EMBL" id="JAVFKY010000001">
    <property type="protein sequence ID" value="KAK5584714.1"/>
    <property type="molecule type" value="Genomic_DNA"/>
</dbReference>
<evidence type="ECO:0000256" key="6">
    <source>
        <dbReference type="ARBA" id="ARBA00022723"/>
    </source>
</evidence>
<protein>
    <recommendedName>
        <fullName evidence="16">Cytochrome P450</fullName>
    </recommendedName>
</protein>
<comment type="subcellular location">
    <subcellularLocation>
        <location evidence="2">Membrane</location>
        <topology evidence="2">Single-pass membrane protein</topology>
    </subcellularLocation>
</comment>
<keyword evidence="5" id="KW-0812">Transmembrane</keyword>
<evidence type="ECO:0000256" key="10">
    <source>
        <dbReference type="ARBA" id="ARBA00023033"/>
    </source>
</evidence>
<dbReference type="InterPro" id="IPR002401">
    <property type="entry name" value="Cyt_P450_E_grp-I"/>
</dbReference>
<dbReference type="Gene3D" id="1.10.630.10">
    <property type="entry name" value="Cytochrome P450"/>
    <property type="match status" value="1"/>
</dbReference>
<evidence type="ECO:0000256" key="11">
    <source>
        <dbReference type="ARBA" id="ARBA00023136"/>
    </source>
</evidence>
<comment type="cofactor">
    <cofactor evidence="1 12">
        <name>heme</name>
        <dbReference type="ChEBI" id="CHEBI:30413"/>
    </cofactor>
</comment>
<dbReference type="Proteomes" id="UP001344447">
    <property type="component" value="Unassembled WGS sequence"/>
</dbReference>
<dbReference type="GO" id="GO:0016705">
    <property type="term" value="F:oxidoreductase activity, acting on paired donors, with incorporation or reduction of molecular oxygen"/>
    <property type="evidence" value="ECO:0007669"/>
    <property type="project" value="InterPro"/>
</dbReference>
<dbReference type="PANTHER" id="PTHR24303:SF11">
    <property type="entry name" value="CYTOCHROME P450 513A1-RELATED"/>
    <property type="match status" value="1"/>
</dbReference>
<name>A0AAN7U2J7_9MYCE</name>
<feature type="binding site" description="axial binding residue" evidence="12">
    <location>
        <position position="431"/>
    </location>
    <ligand>
        <name>heme</name>
        <dbReference type="ChEBI" id="CHEBI:30413"/>
    </ligand>
    <ligandPart>
        <name>Fe</name>
        <dbReference type="ChEBI" id="CHEBI:18248"/>
    </ligandPart>
</feature>
<dbReference type="PRINTS" id="PR00385">
    <property type="entry name" value="P450"/>
</dbReference>
<evidence type="ECO:0000256" key="1">
    <source>
        <dbReference type="ARBA" id="ARBA00001971"/>
    </source>
</evidence>
<evidence type="ECO:0000256" key="5">
    <source>
        <dbReference type="ARBA" id="ARBA00022692"/>
    </source>
</evidence>
<keyword evidence="7" id="KW-1133">Transmembrane helix</keyword>
<sequence length="486" mass="55476">MERKSHRSEKENRIRKINSKIPGPKALPIVGNLHELKNDPLTRFQNWYEKYGAIYSIRMGNIDSVVLTGYPIIRKAFIENSNVFAPRYHRWSRLKLNGCRNLSGSNDELHTTLKKIVLSEMTPTRIKRMENHIAWECEKISKILDKHCESGLPFSLNMYCKLFSLNIIMRFLFGIDYSYENQENQEIVSLVMECFYHGGSAIMSDFIPIIRPFYKENKFFQLYTTLTGHINQLIENYKLEKSKKKSGAATSSEDEETIMGKLLEEFNNGSIGWDSLVSTCVDVLIGGTHTTSNTVIFSLIALANNPDCQDKLYDQIKNNRQMSKDELVVRHSVHRSSIPYLSLVIKETYRLYPVSLIGLPHVTSEDVEIGGYTIAKGTQIIQNIFASHKCEKTFPSPNSFIPERFIETGCNNMFGGGPTNLVHFGTGVRDCVGKSLADCEFYTLLATLINRYEFINPSTSKPLNDFGIIGVGFHPPDNQFFIKRRI</sequence>
<keyword evidence="6 12" id="KW-0479">Metal-binding</keyword>
<evidence type="ECO:0000256" key="4">
    <source>
        <dbReference type="ARBA" id="ARBA00022617"/>
    </source>
</evidence>
<comment type="caution">
    <text evidence="14">The sequence shown here is derived from an EMBL/GenBank/DDBJ whole genome shotgun (WGS) entry which is preliminary data.</text>
</comment>
<evidence type="ECO:0000256" key="13">
    <source>
        <dbReference type="RuleBase" id="RU000461"/>
    </source>
</evidence>
<keyword evidence="4 12" id="KW-0349">Heme</keyword>
<dbReference type="CDD" id="cd20617">
    <property type="entry name" value="CYP1_2-like"/>
    <property type="match status" value="1"/>
</dbReference>
<dbReference type="SUPFAM" id="SSF48264">
    <property type="entry name" value="Cytochrome P450"/>
    <property type="match status" value="1"/>
</dbReference>
<gene>
    <name evidence="14" type="ORF">RB653_006330</name>
</gene>
<dbReference type="GO" id="GO:0020037">
    <property type="term" value="F:heme binding"/>
    <property type="evidence" value="ECO:0007669"/>
    <property type="project" value="InterPro"/>
</dbReference>
<dbReference type="PRINTS" id="PR00463">
    <property type="entry name" value="EP450I"/>
</dbReference>
<evidence type="ECO:0000256" key="7">
    <source>
        <dbReference type="ARBA" id="ARBA00022989"/>
    </source>
</evidence>
<evidence type="ECO:0000256" key="9">
    <source>
        <dbReference type="ARBA" id="ARBA00023004"/>
    </source>
</evidence>
<keyword evidence="9 12" id="KW-0408">Iron</keyword>
<dbReference type="InterPro" id="IPR036396">
    <property type="entry name" value="Cyt_P450_sf"/>
</dbReference>
<evidence type="ECO:0000256" key="3">
    <source>
        <dbReference type="ARBA" id="ARBA00010617"/>
    </source>
</evidence>
<evidence type="ECO:0000256" key="2">
    <source>
        <dbReference type="ARBA" id="ARBA00004167"/>
    </source>
</evidence>
<dbReference type="AlphaFoldDB" id="A0AAN7U2J7"/>
<dbReference type="GO" id="GO:0016020">
    <property type="term" value="C:membrane"/>
    <property type="evidence" value="ECO:0007669"/>
    <property type="project" value="UniProtKB-SubCell"/>
</dbReference>
<evidence type="ECO:0000313" key="15">
    <source>
        <dbReference type="Proteomes" id="UP001344447"/>
    </source>
</evidence>
<evidence type="ECO:0008006" key="16">
    <source>
        <dbReference type="Google" id="ProtNLM"/>
    </source>
</evidence>
<accession>A0AAN7U2J7</accession>
<dbReference type="GO" id="GO:0004497">
    <property type="term" value="F:monooxygenase activity"/>
    <property type="evidence" value="ECO:0007669"/>
    <property type="project" value="UniProtKB-KW"/>
</dbReference>
<evidence type="ECO:0000256" key="12">
    <source>
        <dbReference type="PIRSR" id="PIRSR602401-1"/>
    </source>
</evidence>
<dbReference type="InterPro" id="IPR001128">
    <property type="entry name" value="Cyt_P450"/>
</dbReference>
<keyword evidence="15" id="KW-1185">Reference proteome</keyword>
<dbReference type="PROSITE" id="PS00086">
    <property type="entry name" value="CYTOCHROME_P450"/>
    <property type="match status" value="1"/>
</dbReference>
<dbReference type="Pfam" id="PF00067">
    <property type="entry name" value="p450"/>
    <property type="match status" value="1"/>
</dbReference>
<comment type="similarity">
    <text evidence="3 13">Belongs to the cytochrome P450 family.</text>
</comment>
<keyword evidence="10 13" id="KW-0503">Monooxygenase</keyword>